<dbReference type="RefSeq" id="WP_193903717.1">
    <property type="nucleotide sequence ID" value="NZ_CP063450.1"/>
</dbReference>
<dbReference type="InterPro" id="IPR029058">
    <property type="entry name" value="AB_hydrolase_fold"/>
</dbReference>
<sequence>MADRLADAGMACDLQVWDRQVHIFQAAADLIPEGVRAIGEIGRFVRSTVPGSR</sequence>
<keyword evidence="2" id="KW-1185">Reference proteome</keyword>
<accession>A0A7M2XT63</accession>
<dbReference type="AlphaFoldDB" id="A0A7M2XT63"/>
<name>A0A7M2XT63_9NOCA</name>
<dbReference type="EMBL" id="CP063450">
    <property type="protein sequence ID" value="QOW00838.1"/>
    <property type="molecule type" value="Genomic_DNA"/>
</dbReference>
<dbReference type="Proteomes" id="UP000593818">
    <property type="component" value="Chromosome"/>
</dbReference>
<evidence type="ECO:0008006" key="3">
    <source>
        <dbReference type="Google" id="ProtNLM"/>
    </source>
</evidence>
<reference evidence="1 2" key="1">
    <citation type="submission" date="2020-10" db="EMBL/GenBank/DDBJ databases">
        <title>Whole genome sequence of oil-degrading bacteria Rhodococcus pyridinivorans strain 5Ap.</title>
        <authorList>
            <person name="Akhremchuk A.E."/>
            <person name="Valentovich L.N."/>
            <person name="Charniauskaya M.I."/>
            <person name="Bukliarevich H.A."/>
            <person name="Titok M.A."/>
        </authorList>
    </citation>
    <scope>NUCLEOTIDE SEQUENCE [LARGE SCALE GENOMIC DNA]</scope>
    <source>
        <strain evidence="1 2">5Ap</strain>
    </source>
</reference>
<proteinExistence type="predicted"/>
<organism evidence="1 2">
    <name type="scientific">Rhodococcus pyridinivorans</name>
    <dbReference type="NCBI Taxonomy" id="103816"/>
    <lineage>
        <taxon>Bacteria</taxon>
        <taxon>Bacillati</taxon>
        <taxon>Actinomycetota</taxon>
        <taxon>Actinomycetes</taxon>
        <taxon>Mycobacteriales</taxon>
        <taxon>Nocardiaceae</taxon>
        <taxon>Rhodococcus</taxon>
    </lineage>
</organism>
<evidence type="ECO:0000313" key="1">
    <source>
        <dbReference type="EMBL" id="QOW00838.1"/>
    </source>
</evidence>
<gene>
    <name evidence="1" type="ORF">INP59_11310</name>
</gene>
<dbReference type="Gene3D" id="3.40.50.1820">
    <property type="entry name" value="alpha/beta hydrolase"/>
    <property type="match status" value="1"/>
</dbReference>
<evidence type="ECO:0000313" key="2">
    <source>
        <dbReference type="Proteomes" id="UP000593818"/>
    </source>
</evidence>
<protein>
    <recommendedName>
        <fullName evidence="3">Alpha/beta hydrolase family protein</fullName>
    </recommendedName>
</protein>